<evidence type="ECO:0000256" key="10">
    <source>
        <dbReference type="SAM" id="MobiDB-lite"/>
    </source>
</evidence>
<organism evidence="11 12">
    <name type="scientific">Cyclotella cryptica</name>
    <dbReference type="NCBI Taxonomy" id="29204"/>
    <lineage>
        <taxon>Eukaryota</taxon>
        <taxon>Sar</taxon>
        <taxon>Stramenopiles</taxon>
        <taxon>Ochrophyta</taxon>
        <taxon>Bacillariophyta</taxon>
        <taxon>Coscinodiscophyceae</taxon>
        <taxon>Thalassiosirophycidae</taxon>
        <taxon>Stephanodiscales</taxon>
        <taxon>Stephanodiscaceae</taxon>
        <taxon>Cyclotella</taxon>
    </lineage>
</organism>
<evidence type="ECO:0008006" key="13">
    <source>
        <dbReference type="Google" id="ProtNLM"/>
    </source>
</evidence>
<dbReference type="PROSITE" id="PS50920">
    <property type="entry name" value="SOLCAR"/>
    <property type="match status" value="3"/>
</dbReference>
<keyword evidence="5" id="KW-0677">Repeat</keyword>
<evidence type="ECO:0000256" key="9">
    <source>
        <dbReference type="RuleBase" id="RU000488"/>
    </source>
</evidence>
<feature type="compositionally biased region" description="Polar residues" evidence="10">
    <location>
        <begin position="1"/>
        <end position="14"/>
    </location>
</feature>
<evidence type="ECO:0000256" key="3">
    <source>
        <dbReference type="ARBA" id="ARBA00022448"/>
    </source>
</evidence>
<feature type="repeat" description="Solcar" evidence="8">
    <location>
        <begin position="193"/>
        <end position="303"/>
    </location>
</feature>
<comment type="caution">
    <text evidence="11">The sequence shown here is derived from an EMBL/GenBank/DDBJ whole genome shotgun (WGS) entry which is preliminary data.</text>
</comment>
<dbReference type="Pfam" id="PF00153">
    <property type="entry name" value="Mito_carr"/>
    <property type="match status" value="3"/>
</dbReference>
<evidence type="ECO:0000313" key="11">
    <source>
        <dbReference type="EMBL" id="KAL3791012.1"/>
    </source>
</evidence>
<accession>A0ABD3PT36</accession>
<dbReference type="Gene3D" id="1.50.40.10">
    <property type="entry name" value="Mitochondrial carrier domain"/>
    <property type="match status" value="2"/>
</dbReference>
<name>A0ABD3PT36_9STRA</name>
<evidence type="ECO:0000256" key="7">
    <source>
        <dbReference type="ARBA" id="ARBA00023136"/>
    </source>
</evidence>
<reference evidence="11 12" key="1">
    <citation type="journal article" date="2020" name="G3 (Bethesda)">
        <title>Improved Reference Genome for Cyclotella cryptica CCMP332, a Model for Cell Wall Morphogenesis, Salinity Adaptation, and Lipid Production in Diatoms (Bacillariophyta).</title>
        <authorList>
            <person name="Roberts W.R."/>
            <person name="Downey K.M."/>
            <person name="Ruck E.C."/>
            <person name="Traller J.C."/>
            <person name="Alverson A.J."/>
        </authorList>
    </citation>
    <scope>NUCLEOTIDE SEQUENCE [LARGE SCALE GENOMIC DNA]</scope>
    <source>
        <strain evidence="11 12">CCMP332</strain>
    </source>
</reference>
<evidence type="ECO:0000313" key="12">
    <source>
        <dbReference type="Proteomes" id="UP001516023"/>
    </source>
</evidence>
<feature type="repeat" description="Solcar" evidence="8">
    <location>
        <begin position="326"/>
        <end position="426"/>
    </location>
</feature>
<evidence type="ECO:0000256" key="4">
    <source>
        <dbReference type="ARBA" id="ARBA00022692"/>
    </source>
</evidence>
<dbReference type="InterPro" id="IPR018108">
    <property type="entry name" value="MCP_transmembrane"/>
</dbReference>
<feature type="repeat" description="Solcar" evidence="8">
    <location>
        <begin position="27"/>
        <end position="127"/>
    </location>
</feature>
<sequence>MVSNSNQSSPASTIPPSHPQHPSSKPINPLSSFLAGIAGGSASTILLYPLDLVKVRLQVDERRSAQSSPDHATRRNAARGRTICTTVRGVIKHEGYLGLYRGLSPAIIGSAASWGGFFILYEELKRQMLHRKIKLNDCLVIDSSLSMKEYDVSKDMHVDEEMDVNSNETYSTICNGCDKQSNPNIPQPPIVKLGPMEHFTASCMAGACMVALTNPLWLIKTRLQLQNSRLQEQLLHPSKKSTNAPTQHPNAPLKPPYRGLFHAAYTIVKEEGFLALYKGSIPALMLVSHGGIQFVSYEFLKGHFARTGQWKKRSGRESGSIVERLRDSFGYLIMGATSKFIASTTTYPLQVIKSRLQQRSQAVEVSEVSGEIIVTKREYAGVLDCVGKIWKNEGISGFFKGCLTNAIRVAPSAAITFVVYEWVLDVLSEM</sequence>
<keyword evidence="3 9" id="KW-0813">Transport</keyword>
<feature type="region of interest" description="Disordered" evidence="10">
    <location>
        <begin position="1"/>
        <end position="26"/>
    </location>
</feature>
<keyword evidence="4 8" id="KW-0812">Transmembrane</keyword>
<keyword evidence="7 8" id="KW-0472">Membrane</keyword>
<dbReference type="EMBL" id="JABMIG020000119">
    <property type="protein sequence ID" value="KAL3791012.1"/>
    <property type="molecule type" value="Genomic_DNA"/>
</dbReference>
<dbReference type="GO" id="GO:0016020">
    <property type="term" value="C:membrane"/>
    <property type="evidence" value="ECO:0007669"/>
    <property type="project" value="UniProtKB-SubCell"/>
</dbReference>
<dbReference type="PANTHER" id="PTHR45683">
    <property type="entry name" value="MITOCHONDRIAL NICOTINAMIDE ADENINE DINUCLEOTIDE TRANSPORTER 1-RELATED-RELATED"/>
    <property type="match status" value="1"/>
</dbReference>
<evidence type="ECO:0000256" key="2">
    <source>
        <dbReference type="ARBA" id="ARBA00006375"/>
    </source>
</evidence>
<evidence type="ECO:0000256" key="6">
    <source>
        <dbReference type="ARBA" id="ARBA00022989"/>
    </source>
</evidence>
<protein>
    <recommendedName>
        <fullName evidence="13">Mitochondrial carrier protein</fullName>
    </recommendedName>
</protein>
<evidence type="ECO:0000256" key="1">
    <source>
        <dbReference type="ARBA" id="ARBA00004141"/>
    </source>
</evidence>
<evidence type="ECO:0000256" key="8">
    <source>
        <dbReference type="PROSITE-ProRule" id="PRU00282"/>
    </source>
</evidence>
<comment type="subcellular location">
    <subcellularLocation>
        <location evidence="1">Membrane</location>
        <topology evidence="1">Multi-pass membrane protein</topology>
    </subcellularLocation>
</comment>
<keyword evidence="12" id="KW-1185">Reference proteome</keyword>
<keyword evidence="6" id="KW-1133">Transmembrane helix</keyword>
<dbReference type="SUPFAM" id="SSF103506">
    <property type="entry name" value="Mitochondrial carrier"/>
    <property type="match status" value="1"/>
</dbReference>
<evidence type="ECO:0000256" key="5">
    <source>
        <dbReference type="ARBA" id="ARBA00022737"/>
    </source>
</evidence>
<dbReference type="InterPro" id="IPR044712">
    <property type="entry name" value="SLC25A32-like"/>
</dbReference>
<comment type="similarity">
    <text evidence="2 9">Belongs to the mitochondrial carrier (TC 2.A.29) family.</text>
</comment>
<gene>
    <name evidence="11" type="ORF">HJC23_003001</name>
</gene>
<dbReference type="AlphaFoldDB" id="A0ABD3PT36"/>
<dbReference type="Proteomes" id="UP001516023">
    <property type="component" value="Unassembled WGS sequence"/>
</dbReference>
<proteinExistence type="inferred from homology"/>
<dbReference type="InterPro" id="IPR023395">
    <property type="entry name" value="MCP_dom_sf"/>
</dbReference>